<comment type="caution">
    <text evidence="7">The sequence shown here is derived from an EMBL/GenBank/DDBJ whole genome shotgun (WGS) entry which is preliminary data.</text>
</comment>
<dbReference type="Gene3D" id="3.80.10.10">
    <property type="entry name" value="Ribonuclease Inhibitor"/>
    <property type="match status" value="1"/>
</dbReference>
<keyword evidence="8" id="KW-1185">Reference proteome</keyword>
<name>A0A0V1PV15_9ASCO</name>
<dbReference type="EMBL" id="LMYN01000105">
    <property type="protein sequence ID" value="KSA00054.1"/>
    <property type="molecule type" value="Genomic_DNA"/>
</dbReference>
<evidence type="ECO:0000256" key="3">
    <source>
        <dbReference type="ARBA" id="ARBA00022737"/>
    </source>
</evidence>
<evidence type="ECO:0000256" key="1">
    <source>
        <dbReference type="ARBA" id="ARBA00004123"/>
    </source>
</evidence>
<dbReference type="GeneID" id="26841181"/>
<dbReference type="GO" id="GO:0005686">
    <property type="term" value="C:U2 snRNP"/>
    <property type="evidence" value="ECO:0007669"/>
    <property type="project" value="TreeGrafter"/>
</dbReference>
<accession>A0A0V1PV15</accession>
<keyword evidence="4" id="KW-0539">Nucleus</keyword>
<dbReference type="SUPFAM" id="SSF52058">
    <property type="entry name" value="L domain-like"/>
    <property type="match status" value="1"/>
</dbReference>
<evidence type="ECO:0000256" key="5">
    <source>
        <dbReference type="ARBA" id="ARBA00024196"/>
    </source>
</evidence>
<organism evidence="7 8">
    <name type="scientific">Debaryomyces fabryi</name>
    <dbReference type="NCBI Taxonomy" id="58627"/>
    <lineage>
        <taxon>Eukaryota</taxon>
        <taxon>Fungi</taxon>
        <taxon>Dikarya</taxon>
        <taxon>Ascomycota</taxon>
        <taxon>Saccharomycotina</taxon>
        <taxon>Pichiomycetes</taxon>
        <taxon>Debaryomycetaceae</taxon>
        <taxon>Debaryomyces</taxon>
    </lineage>
</organism>
<comment type="subcellular location">
    <subcellularLocation>
        <location evidence="1">Nucleus</location>
    </subcellularLocation>
</comment>
<comment type="similarity">
    <text evidence="5">Belongs to the U2 small nuclear ribonucleoprotein A family.</text>
</comment>
<dbReference type="InterPro" id="IPR001611">
    <property type="entry name" value="Leu-rich_rpt"/>
</dbReference>
<dbReference type="OrthoDB" id="433501at2759"/>
<dbReference type="GO" id="GO:0000398">
    <property type="term" value="P:mRNA splicing, via spliceosome"/>
    <property type="evidence" value="ECO:0007669"/>
    <property type="project" value="InterPro"/>
</dbReference>
<dbReference type="PANTHER" id="PTHR10552">
    <property type="entry name" value="U2 SMALL NUCLEAR RIBONUCLEOPROTEIN A"/>
    <property type="match status" value="1"/>
</dbReference>
<evidence type="ECO:0000313" key="7">
    <source>
        <dbReference type="EMBL" id="KSA00054.1"/>
    </source>
</evidence>
<dbReference type="GO" id="GO:0030620">
    <property type="term" value="F:U2 snRNA binding"/>
    <property type="evidence" value="ECO:0007669"/>
    <property type="project" value="InterPro"/>
</dbReference>
<dbReference type="AlphaFoldDB" id="A0A0V1PV15"/>
<dbReference type="RefSeq" id="XP_015466156.1">
    <property type="nucleotide sequence ID" value="XM_015613001.1"/>
</dbReference>
<dbReference type="Proteomes" id="UP000054251">
    <property type="component" value="Unassembled WGS sequence"/>
</dbReference>
<dbReference type="Pfam" id="PF14580">
    <property type="entry name" value="LRR_9"/>
    <property type="match status" value="1"/>
</dbReference>
<keyword evidence="3" id="KW-0677">Repeat</keyword>
<gene>
    <name evidence="7" type="ORF">AC631_04172</name>
</gene>
<dbReference type="PANTHER" id="PTHR10552:SF6">
    <property type="entry name" value="U2 SMALL NUCLEAR RIBONUCLEOPROTEIN A"/>
    <property type="match status" value="1"/>
</dbReference>
<sequence>MRLTSQVLSDAPTIINPEKQVTLLLRSLKIPYLENLGITKDTYEVIDLTDNELIELSNFPRLKHLKVLLVGNNNITSISDDKLSMNIPHLQTISLINNNISKFLDIRMLSNFKNLSDITLIGNPIADFPNYKYFMIWLIPTLKVLDFSKVKQKDLIKARELFGE</sequence>
<proteinExistence type="inferred from homology"/>
<feature type="non-terminal residue" evidence="7">
    <location>
        <position position="164"/>
    </location>
</feature>
<evidence type="ECO:0000256" key="6">
    <source>
        <dbReference type="ARBA" id="ARBA00024238"/>
    </source>
</evidence>
<protein>
    <recommendedName>
        <fullName evidence="6">U2 small nuclear ribonucleoprotein A'</fullName>
    </recommendedName>
</protein>
<evidence type="ECO:0000256" key="4">
    <source>
        <dbReference type="ARBA" id="ARBA00023242"/>
    </source>
</evidence>
<evidence type="ECO:0000313" key="8">
    <source>
        <dbReference type="Proteomes" id="UP000054251"/>
    </source>
</evidence>
<evidence type="ECO:0000256" key="2">
    <source>
        <dbReference type="ARBA" id="ARBA00022614"/>
    </source>
</evidence>
<reference evidence="7 8" key="1">
    <citation type="submission" date="2015-11" db="EMBL/GenBank/DDBJ databases">
        <title>The genome of Debaryomyces fabryi.</title>
        <authorList>
            <person name="Tafer H."/>
            <person name="Lopandic K."/>
        </authorList>
    </citation>
    <scope>NUCLEOTIDE SEQUENCE [LARGE SCALE GENOMIC DNA]</scope>
    <source>
        <strain evidence="7 8">CBS 789</strain>
    </source>
</reference>
<dbReference type="PROSITE" id="PS51450">
    <property type="entry name" value="LRR"/>
    <property type="match status" value="1"/>
</dbReference>
<dbReference type="InterPro" id="IPR044640">
    <property type="entry name" value="RU2A"/>
</dbReference>
<dbReference type="InterPro" id="IPR032675">
    <property type="entry name" value="LRR_dom_sf"/>
</dbReference>
<keyword evidence="2" id="KW-0433">Leucine-rich repeat</keyword>